<dbReference type="Proteomes" id="UP000240883">
    <property type="component" value="Unassembled WGS sequence"/>
</dbReference>
<dbReference type="GO" id="GO:0008138">
    <property type="term" value="F:protein tyrosine/serine/threonine phosphatase activity"/>
    <property type="evidence" value="ECO:0007669"/>
    <property type="project" value="TreeGrafter"/>
</dbReference>
<dbReference type="Gene3D" id="3.90.190.10">
    <property type="entry name" value="Protein tyrosine phosphatase superfamily"/>
    <property type="match status" value="1"/>
</dbReference>
<dbReference type="InterPro" id="IPR000387">
    <property type="entry name" value="Tyr_Pase_dom"/>
</dbReference>
<keyword evidence="8" id="KW-1185">Reference proteome</keyword>
<sequence>MPPIKGTNFASLDEIPGLYISDIIVPSSPSQLQQHEITHVLTAMNRRAWPSIPPELEIAHKTLPLEDDALDDLLELVEEACDWIKNALGGKQKDESAEEHCELTGTLCAKTRQPRVLVHCLQGISRSGSIVVAYMMRQLCLDYPTALALVRRHRDVITPNDGFAEQLVIWHQMEYECKGQDGSDKKLYSDWKKSRDDLLKSGQEEGNRVRARSLAHLAARIGARRM</sequence>
<evidence type="ECO:0000256" key="2">
    <source>
        <dbReference type="ARBA" id="ARBA00013064"/>
    </source>
</evidence>
<protein>
    <recommendedName>
        <fullName evidence="2">protein-tyrosine-phosphatase</fullName>
        <ecNumber evidence="2">3.1.3.48</ecNumber>
    </recommendedName>
</protein>
<evidence type="ECO:0000259" key="6">
    <source>
        <dbReference type="PROSITE" id="PS50056"/>
    </source>
</evidence>
<name>A0A2T2N9U6_CORCC</name>
<keyword evidence="4" id="KW-0904">Protein phosphatase</keyword>
<organism evidence="7 8">
    <name type="scientific">Corynespora cassiicola Philippines</name>
    <dbReference type="NCBI Taxonomy" id="1448308"/>
    <lineage>
        <taxon>Eukaryota</taxon>
        <taxon>Fungi</taxon>
        <taxon>Dikarya</taxon>
        <taxon>Ascomycota</taxon>
        <taxon>Pezizomycotina</taxon>
        <taxon>Dothideomycetes</taxon>
        <taxon>Pleosporomycetidae</taxon>
        <taxon>Pleosporales</taxon>
        <taxon>Corynesporascaceae</taxon>
        <taxon>Corynespora</taxon>
    </lineage>
</organism>
<dbReference type="InterPro" id="IPR000340">
    <property type="entry name" value="Dual-sp_phosphatase_cat-dom"/>
</dbReference>
<dbReference type="GO" id="GO:0004725">
    <property type="term" value="F:protein tyrosine phosphatase activity"/>
    <property type="evidence" value="ECO:0007669"/>
    <property type="project" value="UniProtKB-EC"/>
</dbReference>
<accession>A0A2T2N9U6</accession>
<proteinExistence type="inferred from homology"/>
<keyword evidence="3" id="KW-0378">Hydrolase</keyword>
<dbReference type="AlphaFoldDB" id="A0A2T2N9U6"/>
<evidence type="ECO:0000256" key="3">
    <source>
        <dbReference type="ARBA" id="ARBA00022801"/>
    </source>
</evidence>
<dbReference type="OrthoDB" id="10252009at2759"/>
<feature type="domain" description="Tyrosine-protein phosphatase" evidence="5">
    <location>
        <begin position="8"/>
        <end position="176"/>
    </location>
</feature>
<reference evidence="7 8" key="1">
    <citation type="journal article" date="2018" name="Front. Microbiol.">
        <title>Genome-Wide Analysis of Corynespora cassiicola Leaf Fall Disease Putative Effectors.</title>
        <authorList>
            <person name="Lopez D."/>
            <person name="Ribeiro S."/>
            <person name="Label P."/>
            <person name="Fumanal B."/>
            <person name="Venisse J.S."/>
            <person name="Kohler A."/>
            <person name="de Oliveira R.R."/>
            <person name="Labutti K."/>
            <person name="Lipzen A."/>
            <person name="Lail K."/>
            <person name="Bauer D."/>
            <person name="Ohm R.A."/>
            <person name="Barry K.W."/>
            <person name="Spatafora J."/>
            <person name="Grigoriev I.V."/>
            <person name="Martin F.M."/>
            <person name="Pujade-Renaud V."/>
        </authorList>
    </citation>
    <scope>NUCLEOTIDE SEQUENCE [LARGE SCALE GENOMIC DNA]</scope>
    <source>
        <strain evidence="7 8">Philippines</strain>
    </source>
</reference>
<dbReference type="PROSITE" id="PS00383">
    <property type="entry name" value="TYR_PHOSPHATASE_1"/>
    <property type="match status" value="1"/>
</dbReference>
<feature type="domain" description="Tyrosine specific protein phosphatases" evidence="6">
    <location>
        <begin position="114"/>
        <end position="154"/>
    </location>
</feature>
<dbReference type="STRING" id="1448308.A0A2T2N9U6"/>
<dbReference type="InterPro" id="IPR029021">
    <property type="entry name" value="Prot-tyrosine_phosphatase-like"/>
</dbReference>
<dbReference type="EMBL" id="KZ678143">
    <property type="protein sequence ID" value="PSN61818.1"/>
    <property type="molecule type" value="Genomic_DNA"/>
</dbReference>
<evidence type="ECO:0000256" key="4">
    <source>
        <dbReference type="ARBA" id="ARBA00022912"/>
    </source>
</evidence>
<evidence type="ECO:0000256" key="1">
    <source>
        <dbReference type="ARBA" id="ARBA00008601"/>
    </source>
</evidence>
<dbReference type="PROSITE" id="PS50056">
    <property type="entry name" value="TYR_PHOSPHATASE_2"/>
    <property type="match status" value="1"/>
</dbReference>
<dbReference type="SMART" id="SM00195">
    <property type="entry name" value="DSPc"/>
    <property type="match status" value="1"/>
</dbReference>
<evidence type="ECO:0000259" key="5">
    <source>
        <dbReference type="PROSITE" id="PS50054"/>
    </source>
</evidence>
<evidence type="ECO:0000313" key="7">
    <source>
        <dbReference type="EMBL" id="PSN61818.1"/>
    </source>
</evidence>
<gene>
    <name evidence="7" type="ORF">BS50DRAFT_146448</name>
</gene>
<dbReference type="EC" id="3.1.3.48" evidence="2"/>
<comment type="similarity">
    <text evidence="1">Belongs to the protein-tyrosine phosphatase family. Non-receptor class dual specificity subfamily.</text>
</comment>
<dbReference type="Pfam" id="PF00782">
    <property type="entry name" value="DSPc"/>
    <property type="match status" value="1"/>
</dbReference>
<dbReference type="PANTHER" id="PTHR45848">
    <property type="entry name" value="DUAL SPECIFICITY PROTEIN PHOSPHATASE 12 FAMILY MEMBER"/>
    <property type="match status" value="1"/>
</dbReference>
<dbReference type="SUPFAM" id="SSF52799">
    <property type="entry name" value="(Phosphotyrosine protein) phosphatases II"/>
    <property type="match status" value="1"/>
</dbReference>
<dbReference type="InterPro" id="IPR020422">
    <property type="entry name" value="TYR_PHOSPHATASE_DUAL_dom"/>
</dbReference>
<dbReference type="CDD" id="cd14498">
    <property type="entry name" value="DSP"/>
    <property type="match status" value="1"/>
</dbReference>
<dbReference type="InterPro" id="IPR016130">
    <property type="entry name" value="Tyr_Pase_AS"/>
</dbReference>
<dbReference type="PROSITE" id="PS50054">
    <property type="entry name" value="TYR_PHOSPHATASE_DUAL"/>
    <property type="match status" value="1"/>
</dbReference>
<dbReference type="PANTHER" id="PTHR45848:SF4">
    <property type="entry name" value="DUAL SPECIFICITY PROTEIN PHOSPHATASE 12"/>
    <property type="match status" value="1"/>
</dbReference>
<evidence type="ECO:0000313" key="8">
    <source>
        <dbReference type="Proteomes" id="UP000240883"/>
    </source>
</evidence>